<feature type="domain" description="DJ-1/PfpI" evidence="2">
    <location>
        <begin position="2"/>
        <end position="162"/>
    </location>
</feature>
<dbReference type="RefSeq" id="WP_070201930.1">
    <property type="nucleotide sequence ID" value="NZ_LJGZ01000088.1"/>
</dbReference>
<dbReference type="PANTHER" id="PTHR43130:SF2">
    <property type="entry name" value="DJ-1_PFPI DOMAIN-CONTAINING PROTEIN"/>
    <property type="match status" value="1"/>
</dbReference>
<dbReference type="GO" id="GO:0016740">
    <property type="term" value="F:transferase activity"/>
    <property type="evidence" value="ECO:0007669"/>
    <property type="project" value="UniProtKB-KW"/>
</dbReference>
<evidence type="ECO:0000313" key="4">
    <source>
        <dbReference type="Proteomes" id="UP000175971"/>
    </source>
</evidence>
<dbReference type="EMBL" id="LJGZ01000088">
    <property type="protein sequence ID" value="OEV18925.1"/>
    <property type="molecule type" value="Genomic_DNA"/>
</dbReference>
<reference evidence="3 4" key="1">
    <citation type="journal article" date="2016" name="Front. Microbiol.">
        <title>Comparative Genomics Analysis of Streptomyces Species Reveals Their Adaptation to the Marine Environment and Their Diversity at the Genomic Level.</title>
        <authorList>
            <person name="Tian X."/>
            <person name="Zhang Z."/>
            <person name="Yang T."/>
            <person name="Chen M."/>
            <person name="Li J."/>
            <person name="Chen F."/>
            <person name="Yang J."/>
            <person name="Li W."/>
            <person name="Zhang B."/>
            <person name="Zhang Z."/>
            <person name="Wu J."/>
            <person name="Zhang C."/>
            <person name="Long L."/>
            <person name="Xiao J."/>
        </authorList>
    </citation>
    <scope>NUCLEOTIDE SEQUENCE [LARGE SCALE GENOMIC DNA]</scope>
    <source>
        <strain evidence="3 4">SCSIO M10372</strain>
    </source>
</reference>
<dbReference type="InterPro" id="IPR002818">
    <property type="entry name" value="DJ-1/PfpI"/>
</dbReference>
<sequence length="211" mass="22344">MQIAITLFDRFTALDAVGPYEILSRAPGAEVVFVAERTGPVANDTGSLHLVAHKTLAEVPSPDLVIVPGGPGQSDQMENGTLLGWLRTADTATTWTTSVCTGSLLLAAAGLLEGRRATSHWLALEAMKQFGAEPTGERVVFDGKYVTAAGVSSGIDMGLALLGRIAGDDTARSVQLLTEYDPQPPYDCGSPEKAPAALVEQWREKSRHTAR</sequence>
<evidence type="ECO:0000256" key="1">
    <source>
        <dbReference type="SAM" id="MobiDB-lite"/>
    </source>
</evidence>
<dbReference type="InterPro" id="IPR052158">
    <property type="entry name" value="INH-QAR"/>
</dbReference>
<gene>
    <name evidence="3" type="ORF">AN221_18380</name>
</gene>
<protein>
    <submittedName>
        <fullName evidence="3">Glutamine amidotransferase</fullName>
    </submittedName>
</protein>
<dbReference type="GO" id="GO:0006355">
    <property type="term" value="P:regulation of DNA-templated transcription"/>
    <property type="evidence" value="ECO:0007669"/>
    <property type="project" value="TreeGrafter"/>
</dbReference>
<dbReference type="Gene3D" id="3.40.50.880">
    <property type="match status" value="1"/>
</dbReference>
<dbReference type="CDD" id="cd03139">
    <property type="entry name" value="GATase1_PfpI_2"/>
    <property type="match status" value="1"/>
</dbReference>
<dbReference type="InterPro" id="IPR029062">
    <property type="entry name" value="Class_I_gatase-like"/>
</dbReference>
<dbReference type="Proteomes" id="UP000175971">
    <property type="component" value="Unassembled WGS sequence"/>
</dbReference>
<dbReference type="Pfam" id="PF01965">
    <property type="entry name" value="DJ-1_PfpI"/>
    <property type="match status" value="1"/>
</dbReference>
<name>A0A1E7LRU3_9ACTN</name>
<accession>A0A1E7LRU3</accession>
<comment type="caution">
    <text evidence="3">The sequence shown here is derived from an EMBL/GenBank/DDBJ whole genome shotgun (WGS) entry which is preliminary data.</text>
</comment>
<evidence type="ECO:0000259" key="2">
    <source>
        <dbReference type="Pfam" id="PF01965"/>
    </source>
</evidence>
<evidence type="ECO:0000313" key="3">
    <source>
        <dbReference type="EMBL" id="OEV18925.1"/>
    </source>
</evidence>
<keyword evidence="3" id="KW-0808">Transferase</keyword>
<organism evidence="3 4">
    <name type="scientific">Streptomyces nanshensis</name>
    <dbReference type="NCBI Taxonomy" id="518642"/>
    <lineage>
        <taxon>Bacteria</taxon>
        <taxon>Bacillati</taxon>
        <taxon>Actinomycetota</taxon>
        <taxon>Actinomycetes</taxon>
        <taxon>Kitasatosporales</taxon>
        <taxon>Streptomycetaceae</taxon>
        <taxon>Streptomyces</taxon>
    </lineage>
</organism>
<dbReference type="PATRIC" id="fig|518642.7.peg.437"/>
<dbReference type="OrthoDB" id="4265717at2"/>
<proteinExistence type="predicted"/>
<dbReference type="PANTHER" id="PTHR43130">
    <property type="entry name" value="ARAC-FAMILY TRANSCRIPTIONAL REGULATOR"/>
    <property type="match status" value="1"/>
</dbReference>
<keyword evidence="3" id="KW-0315">Glutamine amidotransferase</keyword>
<dbReference type="AlphaFoldDB" id="A0A1E7LRU3"/>
<keyword evidence="4" id="KW-1185">Reference proteome</keyword>
<dbReference type="SUPFAM" id="SSF52317">
    <property type="entry name" value="Class I glutamine amidotransferase-like"/>
    <property type="match status" value="1"/>
</dbReference>
<feature type="region of interest" description="Disordered" evidence="1">
    <location>
        <begin position="181"/>
        <end position="211"/>
    </location>
</feature>